<gene>
    <name evidence="1" type="ORF">G7Y85_14075</name>
</gene>
<reference evidence="1 2" key="1">
    <citation type="journal article" date="2014" name="Int. J. Syst. Evol. Microbiol.">
        <title>Solimonas terrae sp. nov., isolated from soil.</title>
        <authorList>
            <person name="Kim S.J."/>
            <person name="Moon J.Y."/>
            <person name="Weon H.Y."/>
            <person name="Ahn J.H."/>
            <person name="Chen W.M."/>
            <person name="Kwon S.W."/>
        </authorList>
    </citation>
    <scope>NUCLEOTIDE SEQUENCE [LARGE SCALE GENOMIC DNA]</scope>
    <source>
        <strain evidence="1 2">KIS83-12</strain>
    </source>
</reference>
<dbReference type="RefSeq" id="WP_166258317.1">
    <property type="nucleotide sequence ID" value="NZ_JAAMOW010000007.1"/>
</dbReference>
<keyword evidence="2" id="KW-1185">Reference proteome</keyword>
<comment type="caution">
    <text evidence="1">The sequence shown here is derived from an EMBL/GenBank/DDBJ whole genome shotgun (WGS) entry which is preliminary data.</text>
</comment>
<dbReference type="Proteomes" id="UP000472676">
    <property type="component" value="Unassembled WGS sequence"/>
</dbReference>
<evidence type="ECO:0000313" key="2">
    <source>
        <dbReference type="Proteomes" id="UP000472676"/>
    </source>
</evidence>
<organism evidence="1 2">
    <name type="scientific">Solimonas terrae</name>
    <dbReference type="NCBI Taxonomy" id="1396819"/>
    <lineage>
        <taxon>Bacteria</taxon>
        <taxon>Pseudomonadati</taxon>
        <taxon>Pseudomonadota</taxon>
        <taxon>Gammaproteobacteria</taxon>
        <taxon>Nevskiales</taxon>
        <taxon>Nevskiaceae</taxon>
        <taxon>Solimonas</taxon>
    </lineage>
</organism>
<sequence length="675" mass="73576">MSVKELLAQRNLTSALIVDDAYDAAPRAEDLVADDDAWANFIADIGDDAALLREAFPKFDELDATALRRSDEFVAAAYGLKGKLREELWKLLFDAYEQGATSDRGFLTRLEDALKALGVEVLTAGRTVPENGSQPSIIFADLFLGAAQSDPDMERSLERLNALMRGREANPPLVILMSRSNLLEDKKVHFRDSAKLLGAMFRVYSKLALLEGATLERTLERLALHHIDAKIVAGFVHAWDAGLKAAAERFLNGIRRLDLSDYSQIRQVLLNFDGQPLGSYLLDVFDRVLQHEIEGDAMTIAAAAALNRIDTELYPPPYIAGSADLQDLVYRSIWQHPKRLEVEANESGAPVSFGDVLLRRSILDPQSAAGALEADALIVLTPACDLARGNGAKRIMLMAGSLADLTPKTWTYKGAMVKTPIVVLPSKKRMWIQWDVKDVRTLLPDEISQLLAPDSSYSVPLRLRESHVLELQQKLLSDMGRVGLVTQMPATFPVSVAAFTVGTDGVLQSVALPAAERDGGVCFSGRDSDSNPMTRLVLTDDVVDELLTAISRLDENTLHTKARDTLKKLKASASFAINLQRGVDAPDANKSNLQQLKARWVEDGKSMSETVGMIVRNPPSLEDIKGNLLNQYGALVLVLHDSEQGAALVSALAEESTIETASAAGEGAMDVLPES</sequence>
<dbReference type="AlphaFoldDB" id="A0A6M2BVC3"/>
<accession>A0A6M2BVC3</accession>
<name>A0A6M2BVC3_9GAMM</name>
<dbReference type="EMBL" id="JAAMOW010000007">
    <property type="protein sequence ID" value="NGY05897.1"/>
    <property type="molecule type" value="Genomic_DNA"/>
</dbReference>
<protein>
    <submittedName>
        <fullName evidence="1">Uncharacterized protein</fullName>
    </submittedName>
</protein>
<evidence type="ECO:0000313" key="1">
    <source>
        <dbReference type="EMBL" id="NGY05897.1"/>
    </source>
</evidence>
<proteinExistence type="predicted"/>